<dbReference type="Proteomes" id="UP000095282">
    <property type="component" value="Unplaced"/>
</dbReference>
<organism evidence="1 2">
    <name type="scientific">Caenorhabditis tropicalis</name>
    <dbReference type="NCBI Taxonomy" id="1561998"/>
    <lineage>
        <taxon>Eukaryota</taxon>
        <taxon>Metazoa</taxon>
        <taxon>Ecdysozoa</taxon>
        <taxon>Nematoda</taxon>
        <taxon>Chromadorea</taxon>
        <taxon>Rhabditida</taxon>
        <taxon>Rhabditina</taxon>
        <taxon>Rhabditomorpha</taxon>
        <taxon>Rhabditoidea</taxon>
        <taxon>Rhabditidae</taxon>
        <taxon>Peloderinae</taxon>
        <taxon>Caenorhabditis</taxon>
    </lineage>
</organism>
<dbReference type="PANTHER" id="PTHR47411">
    <property type="entry name" value="B3GNT1, BETA-1,3-N-ACETYLGUCOSAMINYLTRANSFERASE 1, HOMOLOG"/>
    <property type="match status" value="1"/>
</dbReference>
<keyword evidence="1" id="KW-1185">Reference proteome</keyword>
<dbReference type="AlphaFoldDB" id="A0A1I7UH68"/>
<evidence type="ECO:0000313" key="2">
    <source>
        <dbReference type="WBParaSite" id="Csp11.Scaffold629.g9289.t1"/>
    </source>
</evidence>
<dbReference type="PANTHER" id="PTHR47411:SF3">
    <property type="entry name" value="I-BETA-1,3-N-ACETYLGLUCOSAMINYLTRANSFERASE"/>
    <property type="match status" value="1"/>
</dbReference>
<evidence type="ECO:0000313" key="1">
    <source>
        <dbReference type="Proteomes" id="UP000095282"/>
    </source>
</evidence>
<dbReference type="WBParaSite" id="Csp11.Scaffold629.g9289.t1">
    <property type="protein sequence ID" value="Csp11.Scaffold629.g9289.t1"/>
    <property type="gene ID" value="Csp11.Scaffold629.g9289"/>
</dbReference>
<dbReference type="STRING" id="1561998.A0A1I7UH68"/>
<proteinExistence type="predicted"/>
<sequence>MCCVYYATNMIRRRPGSALEYSDIPNRKYEGEFIKYDTRKYGSDFCVAYNVTRATGDFRDDGLEPISLVLHATSHYMREIEGQQMLYRKTFPLPIFNIPMMSFIQKDYGSNSFYFNPRIFERLVRRHKLKPDSSVRLVIGTDPYQFLCLWIELRVKLSNIFMKFIDVHRK</sequence>
<accession>A0A1I7UH68</accession>
<name>A0A1I7UH68_9PELO</name>
<dbReference type="eggNOG" id="KOG3765">
    <property type="taxonomic scope" value="Eukaryota"/>
</dbReference>
<protein>
    <submittedName>
        <fullName evidence="2">Nonstructural protein</fullName>
    </submittedName>
</protein>
<reference evidence="2" key="1">
    <citation type="submission" date="2016-11" db="UniProtKB">
        <authorList>
            <consortium name="WormBaseParasite"/>
        </authorList>
    </citation>
    <scope>IDENTIFICATION</scope>
</reference>